<comment type="caution">
    <text evidence="4">The sequence shown here is derived from an EMBL/GenBank/DDBJ whole genome shotgun (WGS) entry which is preliminary data.</text>
</comment>
<organism evidence="4 5">
    <name type="scientific">Lupinus luteus</name>
    <name type="common">European yellow lupine</name>
    <dbReference type="NCBI Taxonomy" id="3873"/>
    <lineage>
        <taxon>Eukaryota</taxon>
        <taxon>Viridiplantae</taxon>
        <taxon>Streptophyta</taxon>
        <taxon>Embryophyta</taxon>
        <taxon>Tracheophyta</taxon>
        <taxon>Spermatophyta</taxon>
        <taxon>Magnoliopsida</taxon>
        <taxon>eudicotyledons</taxon>
        <taxon>Gunneridae</taxon>
        <taxon>Pentapetalae</taxon>
        <taxon>rosids</taxon>
        <taxon>fabids</taxon>
        <taxon>Fabales</taxon>
        <taxon>Fabaceae</taxon>
        <taxon>Papilionoideae</taxon>
        <taxon>50 kb inversion clade</taxon>
        <taxon>genistoids sensu lato</taxon>
        <taxon>core genistoids</taxon>
        <taxon>Genisteae</taxon>
        <taxon>Lupinus</taxon>
    </lineage>
</organism>
<feature type="coiled-coil region" evidence="1">
    <location>
        <begin position="365"/>
        <end position="403"/>
    </location>
</feature>
<dbReference type="PANTHER" id="PTHR34199:SF2">
    <property type="entry name" value="NUMOD3 MOTIF FAMILY PROTEIN, EXPRESSED"/>
    <property type="match status" value="1"/>
</dbReference>
<dbReference type="InterPro" id="IPR003611">
    <property type="entry name" value="NUMOD3"/>
</dbReference>
<feature type="region of interest" description="Disordered" evidence="2">
    <location>
        <begin position="500"/>
        <end position="568"/>
    </location>
</feature>
<keyword evidence="1" id="KW-0175">Coiled coil</keyword>
<dbReference type="Pfam" id="PF07460">
    <property type="entry name" value="NUMOD3"/>
    <property type="match status" value="1"/>
</dbReference>
<dbReference type="GO" id="GO:0003677">
    <property type="term" value="F:DNA binding"/>
    <property type="evidence" value="ECO:0007669"/>
    <property type="project" value="InterPro"/>
</dbReference>
<feature type="compositionally biased region" description="Polar residues" evidence="2">
    <location>
        <begin position="502"/>
        <end position="529"/>
    </location>
</feature>
<accession>A0AAV1WPJ2</accession>
<protein>
    <recommendedName>
        <fullName evidence="3">Nuclease associated modular domain-containing protein</fullName>
    </recommendedName>
</protein>
<gene>
    <name evidence="4" type="ORF">LLUT_LOCUS12335</name>
</gene>
<name>A0AAV1WPJ2_LUPLU</name>
<evidence type="ECO:0000256" key="2">
    <source>
        <dbReference type="SAM" id="MobiDB-lite"/>
    </source>
</evidence>
<dbReference type="AlphaFoldDB" id="A0AAV1WPJ2"/>
<evidence type="ECO:0000313" key="4">
    <source>
        <dbReference type="EMBL" id="CAL0311275.1"/>
    </source>
</evidence>
<feature type="compositionally biased region" description="Polar residues" evidence="2">
    <location>
        <begin position="541"/>
        <end position="552"/>
    </location>
</feature>
<evidence type="ECO:0000256" key="1">
    <source>
        <dbReference type="SAM" id="Coils"/>
    </source>
</evidence>
<proteinExistence type="predicted"/>
<evidence type="ECO:0000259" key="3">
    <source>
        <dbReference type="Pfam" id="PF07460"/>
    </source>
</evidence>
<dbReference type="PANTHER" id="PTHR34199">
    <property type="entry name" value="NUMOD3 MOTIF FAMILY PROTEIN, EXPRESSED"/>
    <property type="match status" value="1"/>
</dbReference>
<feature type="domain" description="Nuclease associated modular" evidence="3">
    <location>
        <begin position="124"/>
        <end position="150"/>
    </location>
</feature>
<feature type="compositionally biased region" description="Polar residues" evidence="2">
    <location>
        <begin position="460"/>
        <end position="479"/>
    </location>
</feature>
<evidence type="ECO:0000313" key="5">
    <source>
        <dbReference type="Proteomes" id="UP001497480"/>
    </source>
</evidence>
<dbReference type="EMBL" id="CAXHTB010000008">
    <property type="protein sequence ID" value="CAL0311275.1"/>
    <property type="molecule type" value="Genomic_DNA"/>
</dbReference>
<sequence>MPFFAEIRNTQLLRFPMLYHGKGSSVSFAFGNEQCVPCPWKSLEKLKRENFDVRRVDFQRGGSRFLIKAVATFEPKSLTSAKENSCIVSKDLEPVRNPDLPGVMLEFSDDESEKVDEREKLRRMRISKANKGNTPWNKGRKHSPETLQKIKERTRIAMQNPKVKMKLVTLGHSQTTETRLKISVGVKMRWQRKRGMKLVQEMCCFEWQNLIAEASRQGYVGQEELQWNSYKTLDEQLKQEWLDSVEQRKQMVRTPGRKRAPKSPEQRRKIAAAISAKWADPEYRGRVVSALAKYHGSEAGAERKPRRRPSVRTQPIRKNLIMKKDTKTSTNNVKNSPKVVYPIQLKKRKSPAYKDPLVNSKLQMIKNIRAKRAAAETEHAQAVAQARLLIAEAEKAAKALEVSAMKSPMAQASLIETRKLIAEAIQSLEAIDTQDITDNNVPSAAFSEIKSENGSAPEVPNQSHVPQVNGHKTLSLSDNNFPEDFSEFLTEKILSGGDQELHLTNTNGRSSFPFTLNNSITESSPSNQPRETETQEDPSSEYGTDASSTVVAIQSIKDEETVSRSSPVVTRKWICGRLVEVVEGKHEEDG</sequence>
<feature type="region of interest" description="Disordered" evidence="2">
    <location>
        <begin position="450"/>
        <end position="479"/>
    </location>
</feature>
<dbReference type="Proteomes" id="UP001497480">
    <property type="component" value="Unassembled WGS sequence"/>
</dbReference>
<reference evidence="4 5" key="1">
    <citation type="submission" date="2024-03" db="EMBL/GenBank/DDBJ databases">
        <authorList>
            <person name="Martinez-Hernandez J."/>
        </authorList>
    </citation>
    <scope>NUCLEOTIDE SEQUENCE [LARGE SCALE GENOMIC DNA]</scope>
</reference>
<keyword evidence="5" id="KW-1185">Reference proteome</keyword>